<reference evidence="1 2" key="1">
    <citation type="submission" date="2024-09" db="EMBL/GenBank/DDBJ databases">
        <title>Novel species of the genus Pelomonas and Roseateles isolated from streams.</title>
        <authorList>
            <person name="Lu H."/>
        </authorList>
    </citation>
    <scope>NUCLEOTIDE SEQUENCE [LARGE SCALE GENOMIC DNA]</scope>
    <source>
        <strain evidence="1 2">DC23W</strain>
    </source>
</reference>
<keyword evidence="2" id="KW-1185">Reference proteome</keyword>
<organism evidence="1 2">
    <name type="scientific">Pelomonas dachongensis</name>
    <dbReference type="NCBI Taxonomy" id="3299029"/>
    <lineage>
        <taxon>Bacteria</taxon>
        <taxon>Pseudomonadati</taxon>
        <taxon>Pseudomonadota</taxon>
        <taxon>Betaproteobacteria</taxon>
        <taxon>Burkholderiales</taxon>
        <taxon>Sphaerotilaceae</taxon>
        <taxon>Roseateles</taxon>
    </lineage>
</organism>
<protein>
    <submittedName>
        <fullName evidence="1">Uncharacterized protein</fullName>
    </submittedName>
</protein>
<sequence length="135" mass="14412">MNITLSLRTGTGKLFVDLDSAVPPMTPNPLHGFIVFGSVGKLGCMSVQLDGTAHPDTIDGAPAYRLTFGDYEGVMRPNGQNIDGQRQYAGHLGSNNELHVTGTLEGADDMLPAHIHLTITSNSQTPERAEPTIEI</sequence>
<accession>A0ABW7EVU6</accession>
<comment type="caution">
    <text evidence="1">The sequence shown here is derived from an EMBL/GenBank/DDBJ whole genome shotgun (WGS) entry which is preliminary data.</text>
</comment>
<dbReference type="Proteomes" id="UP001606300">
    <property type="component" value="Unassembled WGS sequence"/>
</dbReference>
<gene>
    <name evidence="1" type="ORF">ACG02S_25440</name>
</gene>
<dbReference type="RefSeq" id="WP_394473300.1">
    <property type="nucleotide sequence ID" value="NZ_JBIGHY010000019.1"/>
</dbReference>
<proteinExistence type="predicted"/>
<evidence type="ECO:0000313" key="2">
    <source>
        <dbReference type="Proteomes" id="UP001606300"/>
    </source>
</evidence>
<evidence type="ECO:0000313" key="1">
    <source>
        <dbReference type="EMBL" id="MFG6417242.1"/>
    </source>
</evidence>
<dbReference type="EMBL" id="JBIGHY010000019">
    <property type="protein sequence ID" value="MFG6417242.1"/>
    <property type="molecule type" value="Genomic_DNA"/>
</dbReference>
<name>A0ABW7EVU6_9BURK</name>